<sequence length="214" mass="23942">MISNDILLTSHATSGTQFTSHVRGISKKTMFDKCLRTVENYENLTKFGNLPLPAEVFVAAEALLLACAKSYESSLDHARTKVATYYLKKMDVSEMLLKLLLTSDSWHLHCKRANLLIHIWRNALNSVLQTMPNLEDNEFSVHNGNLRVQWTMAPTWPDQIPGLGVCSCEKGQCSKCSCARQNVNCIPDLCSCDSQICSRRCRYASVAFNGICSN</sequence>
<reference evidence="1" key="1">
    <citation type="submission" date="2021-02" db="EMBL/GenBank/DDBJ databases">
        <authorList>
            <person name="Nowell W R."/>
        </authorList>
    </citation>
    <scope>NUCLEOTIDE SEQUENCE</scope>
</reference>
<dbReference type="Proteomes" id="UP000681722">
    <property type="component" value="Unassembled WGS sequence"/>
</dbReference>
<proteinExistence type="predicted"/>
<name>A0A8S2WT46_9BILA</name>
<dbReference type="EMBL" id="CAJOBC010099242">
    <property type="protein sequence ID" value="CAF4459476.1"/>
    <property type="molecule type" value="Genomic_DNA"/>
</dbReference>
<dbReference type="AlphaFoldDB" id="A0A8S2WT46"/>
<evidence type="ECO:0008006" key="3">
    <source>
        <dbReference type="Google" id="ProtNLM"/>
    </source>
</evidence>
<accession>A0A8S2WT46</accession>
<comment type="caution">
    <text evidence="1">The sequence shown here is derived from an EMBL/GenBank/DDBJ whole genome shotgun (WGS) entry which is preliminary data.</text>
</comment>
<evidence type="ECO:0000313" key="1">
    <source>
        <dbReference type="EMBL" id="CAF4459476.1"/>
    </source>
</evidence>
<organism evidence="1 2">
    <name type="scientific">Didymodactylos carnosus</name>
    <dbReference type="NCBI Taxonomy" id="1234261"/>
    <lineage>
        <taxon>Eukaryota</taxon>
        <taxon>Metazoa</taxon>
        <taxon>Spiralia</taxon>
        <taxon>Gnathifera</taxon>
        <taxon>Rotifera</taxon>
        <taxon>Eurotatoria</taxon>
        <taxon>Bdelloidea</taxon>
        <taxon>Philodinida</taxon>
        <taxon>Philodinidae</taxon>
        <taxon>Didymodactylos</taxon>
    </lineage>
</organism>
<evidence type="ECO:0000313" key="2">
    <source>
        <dbReference type="Proteomes" id="UP000681722"/>
    </source>
</evidence>
<protein>
    <recommendedName>
        <fullName evidence="3">Tesmin/TSO1-like CXC domain-containing protein</fullName>
    </recommendedName>
</protein>
<gene>
    <name evidence="1" type="ORF">SRO942_LOCUS42668</name>
</gene>